<gene>
    <name evidence="5" type="ORF">U6N30_00870</name>
</gene>
<dbReference type="PROSITE" id="PS50893">
    <property type="entry name" value="ABC_TRANSPORTER_2"/>
    <property type="match status" value="2"/>
</dbReference>
<dbReference type="SUPFAM" id="SSF52540">
    <property type="entry name" value="P-loop containing nucleoside triphosphate hydrolases"/>
    <property type="match status" value="2"/>
</dbReference>
<proteinExistence type="predicted"/>
<keyword evidence="2 5" id="KW-0067">ATP-binding</keyword>
<evidence type="ECO:0000256" key="1">
    <source>
        <dbReference type="ARBA" id="ARBA00022741"/>
    </source>
</evidence>
<name>A0ABZ1B0V1_9ACTN</name>
<dbReference type="InterPro" id="IPR003439">
    <property type="entry name" value="ABC_transporter-like_ATP-bd"/>
</dbReference>
<evidence type="ECO:0000256" key="3">
    <source>
        <dbReference type="SAM" id="MobiDB-lite"/>
    </source>
</evidence>
<organism evidence="5 6">
    <name type="scientific">Blastococcus brunescens</name>
    <dbReference type="NCBI Taxonomy" id="1564165"/>
    <lineage>
        <taxon>Bacteria</taxon>
        <taxon>Bacillati</taxon>
        <taxon>Actinomycetota</taxon>
        <taxon>Actinomycetes</taxon>
        <taxon>Geodermatophilales</taxon>
        <taxon>Geodermatophilaceae</taxon>
        <taxon>Blastococcus</taxon>
    </lineage>
</organism>
<protein>
    <submittedName>
        <fullName evidence="5">ABC-F family ATP-binding cassette domain-containing protein</fullName>
    </submittedName>
</protein>
<dbReference type="InterPro" id="IPR003593">
    <property type="entry name" value="AAA+_ATPase"/>
</dbReference>
<keyword evidence="6" id="KW-1185">Reference proteome</keyword>
<dbReference type="Proteomes" id="UP001324287">
    <property type="component" value="Chromosome"/>
</dbReference>
<evidence type="ECO:0000313" key="5">
    <source>
        <dbReference type="EMBL" id="WRL64438.1"/>
    </source>
</evidence>
<dbReference type="GO" id="GO:0005524">
    <property type="term" value="F:ATP binding"/>
    <property type="evidence" value="ECO:0007669"/>
    <property type="project" value="UniProtKB-KW"/>
</dbReference>
<feature type="compositionally biased region" description="Low complexity" evidence="3">
    <location>
        <begin position="594"/>
        <end position="605"/>
    </location>
</feature>
<feature type="region of interest" description="Disordered" evidence="3">
    <location>
        <begin position="509"/>
        <end position="613"/>
    </location>
</feature>
<dbReference type="InterPro" id="IPR051309">
    <property type="entry name" value="ABCF_ATPase"/>
</dbReference>
<accession>A0ABZ1B0V1</accession>
<dbReference type="CDD" id="cd03221">
    <property type="entry name" value="ABCF_EF-3"/>
    <property type="match status" value="2"/>
</dbReference>
<dbReference type="PANTHER" id="PTHR42855">
    <property type="entry name" value="ABC TRANSPORTER ATP-BINDING SUBUNIT"/>
    <property type="match status" value="1"/>
</dbReference>
<feature type="domain" description="ABC transporter" evidence="4">
    <location>
        <begin position="8"/>
        <end position="226"/>
    </location>
</feature>
<evidence type="ECO:0000313" key="6">
    <source>
        <dbReference type="Proteomes" id="UP001324287"/>
    </source>
</evidence>
<dbReference type="InterPro" id="IPR017871">
    <property type="entry name" value="ABC_transporter-like_CS"/>
</dbReference>
<dbReference type="InterPro" id="IPR027417">
    <property type="entry name" value="P-loop_NTPase"/>
</dbReference>
<sequence>MSAPLNLVNLERVHKAHGTTVILDDVSLGVAAGERIGVVGRNGGGKSTLLSLLTGTDEPDSGRVTRRGDLAMGVLDQSGTLPAGTTVRDVVLPSSMFAAEHEWAGDPAVRSVLTGLELDRLGLDAPVAPMSGGERRRVALAAQLIRPLDLLVLDEPTNHLDVEGVAWLAEYVNQRAGGLVVVTHDRWFLDEVCTTTWEVADGNVHAYDGGYSAYTLARAERARISAVTEERRMNLVRKELAWLRRGPPARTSKPKFRIDAAQALIADEPPARDSMALKGFAARRLGKTVYDVEHVDYAVPTDDGPRTLFEDLDWNVGPGDRIGIVGVNGAGKTSLLKLLVGETRPDAGTIVVGQTVAPAYLSQHVTELPPRARVLEAVQDVARIARIGNQEISASTLAERFGFAANRQWTPVGDLSGGERRRLQLLRLLMAEPNVLVLDEPTNDLDIDTLTALEDLLDSFPGTVLVVSHDRYFVDRVCDKVVALLGDGSLAELPGGVDEYLRRRAAGGAPLTTAAGDGGTRAVGAPRRPVPRCRRPRRGRRRRRPAGWSGGCSSWTPTRRSCTSSSPRPPPTTPRRPRSTRSSGPCTRRRSRSRTTGWPRRSSPTADHGASRTYVRRSLCSAPLSGAEHKLPGWQVRRWPRRGCAG</sequence>
<dbReference type="EMBL" id="CP141261">
    <property type="protein sequence ID" value="WRL64438.1"/>
    <property type="molecule type" value="Genomic_DNA"/>
</dbReference>
<feature type="compositionally biased region" description="Basic residues" evidence="3">
    <location>
        <begin position="529"/>
        <end position="545"/>
    </location>
</feature>
<evidence type="ECO:0000256" key="2">
    <source>
        <dbReference type="ARBA" id="ARBA00022840"/>
    </source>
</evidence>
<dbReference type="Pfam" id="PF00005">
    <property type="entry name" value="ABC_tran"/>
    <property type="match status" value="2"/>
</dbReference>
<keyword evidence="1" id="KW-0547">Nucleotide-binding</keyword>
<dbReference type="PROSITE" id="PS00211">
    <property type="entry name" value="ABC_TRANSPORTER_1"/>
    <property type="match status" value="2"/>
</dbReference>
<dbReference type="Gene3D" id="3.40.50.300">
    <property type="entry name" value="P-loop containing nucleotide triphosphate hydrolases"/>
    <property type="match status" value="2"/>
</dbReference>
<dbReference type="PANTHER" id="PTHR42855:SF1">
    <property type="entry name" value="ABC TRANSPORTER DOMAIN-CONTAINING PROTEIN"/>
    <property type="match status" value="1"/>
</dbReference>
<reference evidence="5 6" key="1">
    <citation type="submission" date="2023-12" db="EMBL/GenBank/DDBJ databases">
        <title>Blastococcus brunescens sp. nov., an actonobacterium isolated from sandstone collected in sahara desert.</title>
        <authorList>
            <person name="Gtari M."/>
            <person name="Ghodhbane F."/>
        </authorList>
    </citation>
    <scope>NUCLEOTIDE SEQUENCE [LARGE SCALE GENOMIC DNA]</scope>
    <source>
        <strain evidence="5 6">BMG 8361</strain>
    </source>
</reference>
<feature type="domain" description="ABC transporter" evidence="4">
    <location>
        <begin position="290"/>
        <end position="513"/>
    </location>
</feature>
<feature type="compositionally biased region" description="Low complexity" evidence="3">
    <location>
        <begin position="553"/>
        <end position="566"/>
    </location>
</feature>
<dbReference type="RefSeq" id="WP_324275765.1">
    <property type="nucleotide sequence ID" value="NZ_CP141261.1"/>
</dbReference>
<dbReference type="SMART" id="SM00382">
    <property type="entry name" value="AAA"/>
    <property type="match status" value="2"/>
</dbReference>
<evidence type="ECO:0000259" key="4">
    <source>
        <dbReference type="PROSITE" id="PS50893"/>
    </source>
</evidence>